<proteinExistence type="predicted"/>
<protein>
    <submittedName>
        <fullName evidence="2">Uncharacterized protein</fullName>
    </submittedName>
</protein>
<dbReference type="Proteomes" id="UP000887576">
    <property type="component" value="Unplaced"/>
</dbReference>
<evidence type="ECO:0000313" key="2">
    <source>
        <dbReference type="WBParaSite" id="JU765_v2.g10786.t1"/>
    </source>
</evidence>
<sequence>MNKFVEFNHFELVFEVGILQRFPQLFTPNIKIVVFANEGREPTEDNYDDYNFEIVFQHLPNVEKIRFYYFEMSKLFVKINRDFGPKLTEMRFYFRSKDENYDLLAEMMRKQSSNACFNVDYFWAEQRDDPSIPSRWNVRMKKLLLYFERIAKPMSIRAGLTLSYDDVYHFVLRDFAGISDGKLNANYYHNTDQEKPKIWCLFF</sequence>
<organism evidence="1 2">
    <name type="scientific">Panagrolaimus sp. JU765</name>
    <dbReference type="NCBI Taxonomy" id="591449"/>
    <lineage>
        <taxon>Eukaryota</taxon>
        <taxon>Metazoa</taxon>
        <taxon>Ecdysozoa</taxon>
        <taxon>Nematoda</taxon>
        <taxon>Chromadorea</taxon>
        <taxon>Rhabditida</taxon>
        <taxon>Tylenchina</taxon>
        <taxon>Panagrolaimomorpha</taxon>
        <taxon>Panagrolaimoidea</taxon>
        <taxon>Panagrolaimidae</taxon>
        <taxon>Panagrolaimus</taxon>
    </lineage>
</organism>
<evidence type="ECO:0000313" key="1">
    <source>
        <dbReference type="Proteomes" id="UP000887576"/>
    </source>
</evidence>
<reference evidence="2" key="1">
    <citation type="submission" date="2022-11" db="UniProtKB">
        <authorList>
            <consortium name="WormBaseParasite"/>
        </authorList>
    </citation>
    <scope>IDENTIFICATION</scope>
</reference>
<name>A0AC34PX35_9BILA</name>
<accession>A0AC34PX35</accession>
<dbReference type="WBParaSite" id="JU765_v2.g10786.t1">
    <property type="protein sequence ID" value="JU765_v2.g10786.t1"/>
    <property type="gene ID" value="JU765_v2.g10786"/>
</dbReference>